<gene>
    <name evidence="2" type="ORF">NLJ89_g9726</name>
</gene>
<protein>
    <submittedName>
        <fullName evidence="2">Uncharacterized protein</fullName>
    </submittedName>
</protein>
<organism evidence="2 3">
    <name type="scientific">Agrocybe chaxingu</name>
    <dbReference type="NCBI Taxonomy" id="84603"/>
    <lineage>
        <taxon>Eukaryota</taxon>
        <taxon>Fungi</taxon>
        <taxon>Dikarya</taxon>
        <taxon>Basidiomycota</taxon>
        <taxon>Agaricomycotina</taxon>
        <taxon>Agaricomycetes</taxon>
        <taxon>Agaricomycetidae</taxon>
        <taxon>Agaricales</taxon>
        <taxon>Agaricineae</taxon>
        <taxon>Strophariaceae</taxon>
        <taxon>Agrocybe</taxon>
    </lineage>
</organism>
<sequence>MSAEIDLPYSGSYGTHTRSGGYVEPYGVDPHEDQFLDYRNRRDNFDEDCEDFMSDGVASDEGVYYSSGAEEGYDVDDDGPEEYSDEGYSSPSDEYYDDD</sequence>
<dbReference type="EMBL" id="JANKHO010001578">
    <property type="protein sequence ID" value="KAJ3500591.1"/>
    <property type="molecule type" value="Genomic_DNA"/>
</dbReference>
<evidence type="ECO:0000313" key="2">
    <source>
        <dbReference type="EMBL" id="KAJ3500591.1"/>
    </source>
</evidence>
<accession>A0A9W8MT99</accession>
<feature type="region of interest" description="Disordered" evidence="1">
    <location>
        <begin position="1"/>
        <end position="28"/>
    </location>
</feature>
<comment type="caution">
    <text evidence="2">The sequence shown here is derived from an EMBL/GenBank/DDBJ whole genome shotgun (WGS) entry which is preliminary data.</text>
</comment>
<keyword evidence="3" id="KW-1185">Reference proteome</keyword>
<evidence type="ECO:0000313" key="3">
    <source>
        <dbReference type="Proteomes" id="UP001148786"/>
    </source>
</evidence>
<evidence type="ECO:0000256" key="1">
    <source>
        <dbReference type="SAM" id="MobiDB-lite"/>
    </source>
</evidence>
<feature type="compositionally biased region" description="Acidic residues" evidence="1">
    <location>
        <begin position="71"/>
        <end position="85"/>
    </location>
</feature>
<dbReference type="AlphaFoldDB" id="A0A9W8MT99"/>
<proteinExistence type="predicted"/>
<reference evidence="2" key="1">
    <citation type="submission" date="2022-07" db="EMBL/GenBank/DDBJ databases">
        <title>Genome Sequence of Agrocybe chaxingu.</title>
        <authorList>
            <person name="Buettner E."/>
        </authorList>
    </citation>
    <scope>NUCLEOTIDE SEQUENCE</scope>
    <source>
        <strain evidence="2">MP-N11</strain>
    </source>
</reference>
<feature type="region of interest" description="Disordered" evidence="1">
    <location>
        <begin position="54"/>
        <end position="99"/>
    </location>
</feature>
<name>A0A9W8MT99_9AGAR</name>
<dbReference type="Proteomes" id="UP001148786">
    <property type="component" value="Unassembled WGS sequence"/>
</dbReference>
<dbReference type="OrthoDB" id="3061594at2759"/>